<proteinExistence type="predicted"/>
<sequence length="336" mass="36571">MASILLSAFADEAANSKTAVEQFAALAAVGLQYYSPRFVDVTGAGQVKHVTELSDAEFRQLAKLQADYGLKVCSIGSRIGKVKLHDVADNSHNKYVEPKTYLETTVADTIRSAHELGARLIRGFSFYHPAGTDPAPHVQAAADRLGPIVEACRKAGLVFGLEVEANLVGQNGRLLAALAKAVQQPNLVCIFDGANISCQNINAIDCTAEYVAMRGHFGWMHIKDYRIDPSLQWTGHVDEERLKNFVPADVGDSGHELILRDLRQHLPEIESRMKSLGAPGVFLELEPHLKGGGQFGGFSGPDGMGVAVRSLCRVLDYVGIDYHLRDFEDIRAARGF</sequence>
<dbReference type="EMBL" id="DSOK01000158">
    <property type="protein sequence ID" value="HEN14890.1"/>
    <property type="molecule type" value="Genomic_DNA"/>
</dbReference>
<feature type="domain" description="Xylose isomerase-like TIM barrel" evidence="1">
    <location>
        <begin position="24"/>
        <end position="262"/>
    </location>
</feature>
<reference evidence="2" key="1">
    <citation type="journal article" date="2020" name="mSystems">
        <title>Genome- and Community-Level Interaction Insights into Carbon Utilization and Element Cycling Functions of Hydrothermarchaeota in Hydrothermal Sediment.</title>
        <authorList>
            <person name="Zhou Z."/>
            <person name="Liu Y."/>
            <person name="Xu W."/>
            <person name="Pan J."/>
            <person name="Luo Z.H."/>
            <person name="Li M."/>
        </authorList>
    </citation>
    <scope>NUCLEOTIDE SEQUENCE [LARGE SCALE GENOMIC DNA]</scope>
    <source>
        <strain evidence="2">SpSt-339</strain>
    </source>
</reference>
<comment type="caution">
    <text evidence="2">The sequence shown here is derived from an EMBL/GenBank/DDBJ whole genome shotgun (WGS) entry which is preliminary data.</text>
</comment>
<name>A0A7C2NW73_9PLAN</name>
<dbReference type="InterPro" id="IPR036237">
    <property type="entry name" value="Xyl_isomerase-like_sf"/>
</dbReference>
<dbReference type="AlphaFoldDB" id="A0A7C2NW73"/>
<dbReference type="Pfam" id="PF01261">
    <property type="entry name" value="AP_endonuc_2"/>
    <property type="match status" value="1"/>
</dbReference>
<evidence type="ECO:0000259" key="1">
    <source>
        <dbReference type="Pfam" id="PF01261"/>
    </source>
</evidence>
<dbReference type="GO" id="GO:0016853">
    <property type="term" value="F:isomerase activity"/>
    <property type="evidence" value="ECO:0007669"/>
    <property type="project" value="UniProtKB-KW"/>
</dbReference>
<keyword evidence="2" id="KW-0413">Isomerase</keyword>
<dbReference type="SUPFAM" id="SSF51658">
    <property type="entry name" value="Xylose isomerase-like"/>
    <property type="match status" value="1"/>
</dbReference>
<accession>A0A7C2NW73</accession>
<dbReference type="PANTHER" id="PTHR12110">
    <property type="entry name" value="HYDROXYPYRUVATE ISOMERASE"/>
    <property type="match status" value="1"/>
</dbReference>
<dbReference type="PANTHER" id="PTHR12110:SF53">
    <property type="entry name" value="BLR5974 PROTEIN"/>
    <property type="match status" value="1"/>
</dbReference>
<dbReference type="InterPro" id="IPR050312">
    <property type="entry name" value="IolE/XylAMocC-like"/>
</dbReference>
<gene>
    <name evidence="2" type="ORF">ENQ76_05395</name>
</gene>
<organism evidence="2">
    <name type="scientific">Schlesneria paludicola</name>
    <dbReference type="NCBI Taxonomy" id="360056"/>
    <lineage>
        <taxon>Bacteria</taxon>
        <taxon>Pseudomonadati</taxon>
        <taxon>Planctomycetota</taxon>
        <taxon>Planctomycetia</taxon>
        <taxon>Planctomycetales</taxon>
        <taxon>Planctomycetaceae</taxon>
        <taxon>Schlesneria</taxon>
    </lineage>
</organism>
<protein>
    <submittedName>
        <fullName evidence="2">Sugar phosphate isomerase/epimerase</fullName>
    </submittedName>
</protein>
<dbReference type="Gene3D" id="3.20.20.150">
    <property type="entry name" value="Divalent-metal-dependent TIM barrel enzymes"/>
    <property type="match status" value="1"/>
</dbReference>
<dbReference type="InterPro" id="IPR013022">
    <property type="entry name" value="Xyl_isomerase-like_TIM-brl"/>
</dbReference>
<evidence type="ECO:0000313" key="2">
    <source>
        <dbReference type="EMBL" id="HEN14890.1"/>
    </source>
</evidence>